<feature type="transmembrane region" description="Helical" evidence="6">
    <location>
        <begin position="244"/>
        <end position="265"/>
    </location>
</feature>
<evidence type="ECO:0000313" key="8">
    <source>
        <dbReference type="Proteomes" id="UP000632498"/>
    </source>
</evidence>
<evidence type="ECO:0000256" key="1">
    <source>
        <dbReference type="ARBA" id="ARBA00004141"/>
    </source>
</evidence>
<keyword evidence="4 6" id="KW-1133">Transmembrane helix</keyword>
<organism evidence="7 8">
    <name type="scientific">Terasakiella brassicae</name>
    <dbReference type="NCBI Taxonomy" id="1634917"/>
    <lineage>
        <taxon>Bacteria</taxon>
        <taxon>Pseudomonadati</taxon>
        <taxon>Pseudomonadota</taxon>
        <taxon>Alphaproteobacteria</taxon>
        <taxon>Rhodospirillales</taxon>
        <taxon>Terasakiellaceae</taxon>
        <taxon>Terasakiella</taxon>
    </lineage>
</organism>
<dbReference type="PANTHER" id="PTHR21716:SF64">
    <property type="entry name" value="AI-2 TRANSPORT PROTEIN TQSA"/>
    <property type="match status" value="1"/>
</dbReference>
<dbReference type="GO" id="GO:0016020">
    <property type="term" value="C:membrane"/>
    <property type="evidence" value="ECO:0007669"/>
    <property type="project" value="UniProtKB-SubCell"/>
</dbReference>
<evidence type="ECO:0000256" key="4">
    <source>
        <dbReference type="ARBA" id="ARBA00022989"/>
    </source>
</evidence>
<dbReference type="GO" id="GO:0055085">
    <property type="term" value="P:transmembrane transport"/>
    <property type="evidence" value="ECO:0007669"/>
    <property type="project" value="TreeGrafter"/>
</dbReference>
<dbReference type="AlphaFoldDB" id="A0A917C7Q8"/>
<feature type="transmembrane region" description="Helical" evidence="6">
    <location>
        <begin position="144"/>
        <end position="169"/>
    </location>
</feature>
<comment type="subcellular location">
    <subcellularLocation>
        <location evidence="1">Membrane</location>
        <topology evidence="1">Multi-pass membrane protein</topology>
    </subcellularLocation>
</comment>
<evidence type="ECO:0000256" key="2">
    <source>
        <dbReference type="ARBA" id="ARBA00009773"/>
    </source>
</evidence>
<gene>
    <name evidence="7" type="ORF">GCM10011332_30840</name>
</gene>
<feature type="transmembrane region" description="Helical" evidence="6">
    <location>
        <begin position="214"/>
        <end position="237"/>
    </location>
</feature>
<accession>A0A917C7Q8</accession>
<evidence type="ECO:0000256" key="6">
    <source>
        <dbReference type="SAM" id="Phobius"/>
    </source>
</evidence>
<dbReference type="Proteomes" id="UP000632498">
    <property type="component" value="Unassembled WGS sequence"/>
</dbReference>
<reference evidence="7" key="1">
    <citation type="journal article" date="2014" name="Int. J. Syst. Evol. Microbiol.">
        <title>Complete genome sequence of Corynebacterium casei LMG S-19264T (=DSM 44701T), isolated from a smear-ripened cheese.</title>
        <authorList>
            <consortium name="US DOE Joint Genome Institute (JGI-PGF)"/>
            <person name="Walter F."/>
            <person name="Albersmeier A."/>
            <person name="Kalinowski J."/>
            <person name="Ruckert C."/>
        </authorList>
    </citation>
    <scope>NUCLEOTIDE SEQUENCE</scope>
    <source>
        <strain evidence="7">CGMCC 1.15254</strain>
    </source>
</reference>
<sequence length="354" mass="38067">MNASKQLRIWGISLLTFILLLYILSDVLTPFVAGMAVAYFVDPLADRLEEWGLSRLVATSVITVCFFILTIGILSTLLPVLATQVIGFASRVPEYMDYVRNLAEPLIKEIFAGVSESDLKELGTTIASFAKQGLGMLGQVLKQVISGGVALVDIVSILVLTPLVTFYLLRDWDVMVARIDNWLPRKHADIIRDQFRLVDQTLAGFVRGQASVCLILGIFYAAGLSVLGLEFGLLVGLGAGLISFIPYFGSILGLGVSIAIALVQFDNWMDIAMVGGVFAIGQIIEGNFLTPKLVGEKVGLHPVWVIFALMAGGSLAGFTGVMLAVPVAAVIGVLVRFGLAQYMKSALYTGDMSK</sequence>
<comment type="similarity">
    <text evidence="2">Belongs to the autoinducer-2 exporter (AI-2E) (TC 2.A.86) family.</text>
</comment>
<keyword evidence="3 6" id="KW-0812">Transmembrane</keyword>
<keyword evidence="8" id="KW-1185">Reference proteome</keyword>
<feature type="transmembrane region" description="Helical" evidence="6">
    <location>
        <begin position="302"/>
        <end position="335"/>
    </location>
</feature>
<feature type="transmembrane region" description="Helical" evidence="6">
    <location>
        <begin position="12"/>
        <end position="41"/>
    </location>
</feature>
<evidence type="ECO:0000256" key="3">
    <source>
        <dbReference type="ARBA" id="ARBA00022692"/>
    </source>
</evidence>
<comment type="caution">
    <text evidence="7">The sequence shown here is derived from an EMBL/GenBank/DDBJ whole genome shotgun (WGS) entry which is preliminary data.</text>
</comment>
<reference evidence="7" key="2">
    <citation type="submission" date="2020-09" db="EMBL/GenBank/DDBJ databases">
        <authorList>
            <person name="Sun Q."/>
            <person name="Zhou Y."/>
        </authorList>
    </citation>
    <scope>NUCLEOTIDE SEQUENCE</scope>
    <source>
        <strain evidence="7">CGMCC 1.15254</strain>
    </source>
</reference>
<dbReference type="PANTHER" id="PTHR21716">
    <property type="entry name" value="TRANSMEMBRANE PROTEIN"/>
    <property type="match status" value="1"/>
</dbReference>
<feature type="transmembrane region" description="Helical" evidence="6">
    <location>
        <begin position="61"/>
        <end position="81"/>
    </location>
</feature>
<name>A0A917C7Q8_9PROT</name>
<dbReference type="Pfam" id="PF01594">
    <property type="entry name" value="AI-2E_transport"/>
    <property type="match status" value="1"/>
</dbReference>
<keyword evidence="5 6" id="KW-0472">Membrane</keyword>
<proteinExistence type="inferred from homology"/>
<evidence type="ECO:0000313" key="7">
    <source>
        <dbReference type="EMBL" id="GGF74564.1"/>
    </source>
</evidence>
<dbReference type="EMBL" id="BMHV01000033">
    <property type="protein sequence ID" value="GGF74564.1"/>
    <property type="molecule type" value="Genomic_DNA"/>
</dbReference>
<protein>
    <submittedName>
        <fullName evidence="7">AI-2E family transporter</fullName>
    </submittedName>
</protein>
<dbReference type="InterPro" id="IPR002549">
    <property type="entry name" value="AI-2E-like"/>
</dbReference>
<evidence type="ECO:0000256" key="5">
    <source>
        <dbReference type="ARBA" id="ARBA00023136"/>
    </source>
</evidence>
<dbReference type="RefSeq" id="WP_188666868.1">
    <property type="nucleotide sequence ID" value="NZ_BMHV01000033.1"/>
</dbReference>